<evidence type="ECO:0000313" key="1">
    <source>
        <dbReference type="EMBL" id="KZV28378.1"/>
    </source>
</evidence>
<dbReference type="Proteomes" id="UP000250235">
    <property type="component" value="Unassembled WGS sequence"/>
</dbReference>
<proteinExistence type="predicted"/>
<organism evidence="1 2">
    <name type="scientific">Dorcoceras hygrometricum</name>
    <dbReference type="NCBI Taxonomy" id="472368"/>
    <lineage>
        <taxon>Eukaryota</taxon>
        <taxon>Viridiplantae</taxon>
        <taxon>Streptophyta</taxon>
        <taxon>Embryophyta</taxon>
        <taxon>Tracheophyta</taxon>
        <taxon>Spermatophyta</taxon>
        <taxon>Magnoliopsida</taxon>
        <taxon>eudicotyledons</taxon>
        <taxon>Gunneridae</taxon>
        <taxon>Pentapetalae</taxon>
        <taxon>asterids</taxon>
        <taxon>lamiids</taxon>
        <taxon>Lamiales</taxon>
        <taxon>Gesneriaceae</taxon>
        <taxon>Didymocarpoideae</taxon>
        <taxon>Trichosporeae</taxon>
        <taxon>Loxocarpinae</taxon>
        <taxon>Dorcoceras</taxon>
    </lineage>
</organism>
<dbReference type="AlphaFoldDB" id="A0A2Z7B1Z9"/>
<dbReference type="EMBL" id="KV010144">
    <property type="protein sequence ID" value="KZV28378.1"/>
    <property type="molecule type" value="Genomic_DNA"/>
</dbReference>
<sequence>MVHQNGRGTAVPERESCMAMRRSRSSRRLLWYGVLVHGSGVFMVERPSQKDRNGRCNGMSSIIREGRGKVVDEEEDYCTRTIVKKAQLVEKAQFVESLMLIGVVKKTQFVESLMLLRAIACGPIPFSRAALCDQSLEYFDNIMEVTQTLQRGQGWEHRGGKSSRPPVPGCVFALTEEQPEEVMGDVITCTCIVFDIGIHG</sequence>
<protein>
    <submittedName>
        <fullName evidence="1">Uncharacterized protein</fullName>
    </submittedName>
</protein>
<name>A0A2Z7B1Z9_9LAMI</name>
<evidence type="ECO:0000313" key="2">
    <source>
        <dbReference type="Proteomes" id="UP000250235"/>
    </source>
</evidence>
<reference evidence="1 2" key="1">
    <citation type="journal article" date="2015" name="Proc. Natl. Acad. Sci. U.S.A.">
        <title>The resurrection genome of Boea hygrometrica: A blueprint for survival of dehydration.</title>
        <authorList>
            <person name="Xiao L."/>
            <person name="Yang G."/>
            <person name="Zhang L."/>
            <person name="Yang X."/>
            <person name="Zhao S."/>
            <person name="Ji Z."/>
            <person name="Zhou Q."/>
            <person name="Hu M."/>
            <person name="Wang Y."/>
            <person name="Chen M."/>
            <person name="Xu Y."/>
            <person name="Jin H."/>
            <person name="Xiao X."/>
            <person name="Hu G."/>
            <person name="Bao F."/>
            <person name="Hu Y."/>
            <person name="Wan P."/>
            <person name="Li L."/>
            <person name="Deng X."/>
            <person name="Kuang T."/>
            <person name="Xiang C."/>
            <person name="Zhu J.K."/>
            <person name="Oliver M.J."/>
            <person name="He Y."/>
        </authorList>
    </citation>
    <scope>NUCLEOTIDE SEQUENCE [LARGE SCALE GENOMIC DNA]</scope>
    <source>
        <strain evidence="2">cv. XS01</strain>
    </source>
</reference>
<keyword evidence="2" id="KW-1185">Reference proteome</keyword>
<gene>
    <name evidence="1" type="ORF">F511_16746</name>
</gene>
<accession>A0A2Z7B1Z9</accession>